<dbReference type="PANTHER" id="PTHR33362">
    <property type="entry name" value="SIALIC ACID TRAP TRANSPORTER PERMEASE PROTEIN SIAT-RELATED"/>
    <property type="match status" value="1"/>
</dbReference>
<dbReference type="InterPro" id="IPR010656">
    <property type="entry name" value="DctM"/>
</dbReference>
<keyword evidence="7" id="KW-0813">Transport</keyword>
<comment type="subunit">
    <text evidence="7">The complex comprises the extracytoplasmic solute receptor protein and the two transmembrane proteins.</text>
</comment>
<protein>
    <recommendedName>
        <fullName evidence="7">TRAP transporter large permease protein</fullName>
    </recommendedName>
</protein>
<dbReference type="InterPro" id="IPR004681">
    <property type="entry name" value="TRAP_DctM"/>
</dbReference>
<dbReference type="EMBL" id="FOTQ01000019">
    <property type="protein sequence ID" value="SFM78583.1"/>
    <property type="molecule type" value="Genomic_DNA"/>
</dbReference>
<feature type="transmembrane region" description="Helical" evidence="7">
    <location>
        <begin position="271"/>
        <end position="294"/>
    </location>
</feature>
<sequence>MHMDLIITDYMAISMFLAFIVLIFTGYPVAWTLAGLAIVYSAISVALGAYTDLLDNTFYAIDWGYTSSIIDRNWAVMESWVLVALPMFVFMGLFLDKSGIARELMENFARLLGRVRGGLAVAVAIIGIVLAASTGIIGASVVLLTLLGVPVMLDAGYKKSFAVGTVCAVGTLGILIPPSIMLVLMADRLAISVGDLFMGAMIPGLMLGLIYIVFILIWSRLRSGVAPSMHDVAPLELGDVVQILGSMVPPVLLIFSVLGSIFFGIATPTEASGVGALCTVFLAAFKGRLTFTVLKDVSMETMKTTGFIFAIVFGATAFSLVFRGLGGDELIKGILHSAPVSPNAVVISVLLLTFVLGFFLDWLEITLIVLPLVGPAIAGLGFDLVWFAILFAICLQTSFITPPVGPALFYAQGVMPTSVSLPDIYRGIIPFVFLQLIALALVFKFPSLALWLPSIAY</sequence>
<evidence type="ECO:0000256" key="6">
    <source>
        <dbReference type="ARBA" id="ARBA00023136"/>
    </source>
</evidence>
<evidence type="ECO:0000313" key="10">
    <source>
        <dbReference type="Proteomes" id="UP000199144"/>
    </source>
</evidence>
<accession>A0A1I4TPU2</accession>
<comment type="similarity">
    <text evidence="7">Belongs to the TRAP transporter large permease family.</text>
</comment>
<proteinExistence type="inferred from homology"/>
<keyword evidence="5 7" id="KW-1133">Transmembrane helix</keyword>
<evidence type="ECO:0000256" key="2">
    <source>
        <dbReference type="ARBA" id="ARBA00022475"/>
    </source>
</evidence>
<name>A0A1I4TPU2_9RHOB</name>
<evidence type="ECO:0000256" key="1">
    <source>
        <dbReference type="ARBA" id="ARBA00004429"/>
    </source>
</evidence>
<feature type="transmembrane region" description="Helical" evidence="7">
    <location>
        <begin position="161"/>
        <end position="184"/>
    </location>
</feature>
<feature type="transmembrane region" description="Helical" evidence="7">
    <location>
        <begin position="33"/>
        <end position="53"/>
    </location>
</feature>
<keyword evidence="10" id="KW-1185">Reference proteome</keyword>
<keyword evidence="2" id="KW-1003">Cell membrane</keyword>
<keyword evidence="3 7" id="KW-0997">Cell inner membrane</keyword>
<dbReference type="PANTHER" id="PTHR33362:SF7">
    <property type="entry name" value="SLL1103 PROTEIN"/>
    <property type="match status" value="1"/>
</dbReference>
<feature type="transmembrane region" description="Helical" evidence="7">
    <location>
        <begin position="424"/>
        <end position="443"/>
    </location>
</feature>
<feature type="transmembrane region" description="Helical" evidence="7">
    <location>
        <begin position="196"/>
        <end position="219"/>
    </location>
</feature>
<feature type="transmembrane region" description="Helical" evidence="7">
    <location>
        <begin position="119"/>
        <end position="149"/>
    </location>
</feature>
<feature type="transmembrane region" description="Helical" evidence="7">
    <location>
        <begin position="384"/>
        <end position="404"/>
    </location>
</feature>
<evidence type="ECO:0000256" key="3">
    <source>
        <dbReference type="ARBA" id="ARBA00022519"/>
    </source>
</evidence>
<feature type="domain" description="TRAP C4-dicarboxylate transport system permease DctM subunit" evidence="8">
    <location>
        <begin position="16"/>
        <end position="447"/>
    </location>
</feature>
<feature type="transmembrane region" description="Helical" evidence="7">
    <location>
        <begin position="306"/>
        <end position="325"/>
    </location>
</feature>
<evidence type="ECO:0000256" key="5">
    <source>
        <dbReference type="ARBA" id="ARBA00022989"/>
    </source>
</evidence>
<gene>
    <name evidence="9" type="ORF">SAMN04488042_11915</name>
</gene>
<evidence type="ECO:0000259" key="8">
    <source>
        <dbReference type="Pfam" id="PF06808"/>
    </source>
</evidence>
<comment type="function">
    <text evidence="7">Part of the tripartite ATP-independent periplasmic (TRAP) transport system.</text>
</comment>
<dbReference type="GO" id="GO:0005886">
    <property type="term" value="C:plasma membrane"/>
    <property type="evidence" value="ECO:0007669"/>
    <property type="project" value="UniProtKB-SubCell"/>
</dbReference>
<feature type="transmembrane region" description="Helical" evidence="7">
    <location>
        <begin position="7"/>
        <end position="27"/>
    </location>
</feature>
<dbReference type="AlphaFoldDB" id="A0A1I4TPU2"/>
<feature type="transmembrane region" description="Helical" evidence="7">
    <location>
        <begin position="240"/>
        <end position="265"/>
    </location>
</feature>
<organism evidence="9 10">
    <name type="scientific">Shimia aestuarii</name>
    <dbReference type="NCBI Taxonomy" id="254406"/>
    <lineage>
        <taxon>Bacteria</taxon>
        <taxon>Pseudomonadati</taxon>
        <taxon>Pseudomonadota</taxon>
        <taxon>Alphaproteobacteria</taxon>
        <taxon>Rhodobacterales</taxon>
        <taxon>Roseobacteraceae</taxon>
    </lineage>
</organism>
<dbReference type="GO" id="GO:0022857">
    <property type="term" value="F:transmembrane transporter activity"/>
    <property type="evidence" value="ECO:0007669"/>
    <property type="project" value="UniProtKB-UniRule"/>
</dbReference>
<keyword evidence="4 7" id="KW-0812">Transmembrane</keyword>
<feature type="transmembrane region" description="Helical" evidence="7">
    <location>
        <begin position="74"/>
        <end position="95"/>
    </location>
</feature>
<dbReference type="OrthoDB" id="7339120at2"/>
<comment type="subcellular location">
    <subcellularLocation>
        <location evidence="1 7">Cell inner membrane</location>
        <topology evidence="1 7">Multi-pass membrane protein</topology>
    </subcellularLocation>
</comment>
<dbReference type="Proteomes" id="UP000199144">
    <property type="component" value="Unassembled WGS sequence"/>
</dbReference>
<dbReference type="Pfam" id="PF06808">
    <property type="entry name" value="DctM"/>
    <property type="match status" value="1"/>
</dbReference>
<dbReference type="NCBIfam" id="TIGR00786">
    <property type="entry name" value="dctM"/>
    <property type="match status" value="1"/>
</dbReference>
<evidence type="ECO:0000256" key="7">
    <source>
        <dbReference type="RuleBase" id="RU369079"/>
    </source>
</evidence>
<dbReference type="STRING" id="254406.SAMN04488042_11915"/>
<keyword evidence="6 7" id="KW-0472">Membrane</keyword>
<evidence type="ECO:0000256" key="4">
    <source>
        <dbReference type="ARBA" id="ARBA00022692"/>
    </source>
</evidence>
<reference evidence="9 10" key="1">
    <citation type="submission" date="2016-10" db="EMBL/GenBank/DDBJ databases">
        <authorList>
            <person name="de Groot N.N."/>
        </authorList>
    </citation>
    <scope>NUCLEOTIDE SEQUENCE [LARGE SCALE GENOMIC DNA]</scope>
    <source>
        <strain evidence="9 10">DSM 15283</strain>
    </source>
</reference>
<evidence type="ECO:0000313" key="9">
    <source>
        <dbReference type="EMBL" id="SFM78583.1"/>
    </source>
</evidence>